<dbReference type="InterPro" id="IPR001667">
    <property type="entry name" value="DDH_dom"/>
</dbReference>
<feature type="domain" description="DHHA1" evidence="2">
    <location>
        <begin position="226"/>
        <end position="309"/>
    </location>
</feature>
<reference evidence="3 4" key="1">
    <citation type="submission" date="2018-05" db="EMBL/GenBank/DDBJ databases">
        <title>Genomic Encyclopedia of Type Strains, Phase IV (KMG-IV): sequencing the most valuable type-strain genomes for metagenomic binning, comparative biology and taxonomic classification.</title>
        <authorList>
            <person name="Goeker M."/>
        </authorList>
    </citation>
    <scope>NUCLEOTIDE SEQUENCE [LARGE SCALE GENOMIC DNA]</scope>
    <source>
        <strain evidence="3 4">DSM 22440</strain>
    </source>
</reference>
<accession>A0A2V3W2M5</accession>
<feature type="domain" description="DDH" evidence="1">
    <location>
        <begin position="17"/>
        <end position="152"/>
    </location>
</feature>
<dbReference type="Pfam" id="PF02272">
    <property type="entry name" value="DHHA1"/>
    <property type="match status" value="1"/>
</dbReference>
<proteinExistence type="predicted"/>
<dbReference type="Proteomes" id="UP000247922">
    <property type="component" value="Unassembled WGS sequence"/>
</dbReference>
<dbReference type="SUPFAM" id="SSF64182">
    <property type="entry name" value="DHH phosphoesterases"/>
    <property type="match status" value="1"/>
</dbReference>
<sequence>MQITKQIIETLKKHPTIIIHRHERPDPDAIGSQAGLAAILTASFPDKKILITGYNEESLTFLKAMDTVDDASYELAAVVVCDTANQPRIDDKRFSEGQILVKIDHHPIVDDYGHVSWVDTKASSTSEMIYRLAKEESLTITDEAARLLYAGIVGDTGRFLYPSTTDQTFAVAAALAKHHFDRTALYNQMYEVDPKIARLKGYLLDQINISSEGSTNVRLTKDVLAAYDITSEQTSALVGAYGDIKGIRCWAIFVEEDDKIRVRLRSKGPVINQLAAKYRGGGHPLASGATVMSWEEADQLIKDLDDICRAHNNENKKG</sequence>
<dbReference type="Gene3D" id="3.90.1640.10">
    <property type="entry name" value="inorganic pyrophosphatase (n-terminal core)"/>
    <property type="match status" value="1"/>
</dbReference>
<dbReference type="GO" id="GO:0003676">
    <property type="term" value="F:nucleic acid binding"/>
    <property type="evidence" value="ECO:0007669"/>
    <property type="project" value="InterPro"/>
</dbReference>
<protein>
    <submittedName>
        <fullName evidence="3">Phosphoesterase RecJ-like protein</fullName>
    </submittedName>
</protein>
<gene>
    <name evidence="3" type="ORF">DES38_11412</name>
</gene>
<evidence type="ECO:0000313" key="4">
    <source>
        <dbReference type="Proteomes" id="UP000247922"/>
    </source>
</evidence>
<dbReference type="Gene3D" id="3.10.310.30">
    <property type="match status" value="1"/>
</dbReference>
<dbReference type="InterPro" id="IPR003156">
    <property type="entry name" value="DHHA1_dom"/>
</dbReference>
<dbReference type="PANTHER" id="PTHR47618:SF1">
    <property type="entry name" value="BIFUNCTIONAL OLIGORIBONUCLEASE AND PAP PHOSPHATASE NRNA"/>
    <property type="match status" value="1"/>
</dbReference>
<keyword evidence="4" id="KW-1185">Reference proteome</keyword>
<name>A0A2V3W2M5_9BACI</name>
<evidence type="ECO:0000259" key="2">
    <source>
        <dbReference type="Pfam" id="PF02272"/>
    </source>
</evidence>
<evidence type="ECO:0000313" key="3">
    <source>
        <dbReference type="EMBL" id="PXW88150.1"/>
    </source>
</evidence>
<evidence type="ECO:0000259" key="1">
    <source>
        <dbReference type="Pfam" id="PF01368"/>
    </source>
</evidence>
<comment type="caution">
    <text evidence="3">The sequence shown here is derived from an EMBL/GenBank/DDBJ whole genome shotgun (WGS) entry which is preliminary data.</text>
</comment>
<organism evidence="3 4">
    <name type="scientific">Streptohalobacillus salinus</name>
    <dbReference type="NCBI Taxonomy" id="621096"/>
    <lineage>
        <taxon>Bacteria</taxon>
        <taxon>Bacillati</taxon>
        <taxon>Bacillota</taxon>
        <taxon>Bacilli</taxon>
        <taxon>Bacillales</taxon>
        <taxon>Bacillaceae</taxon>
        <taxon>Streptohalobacillus</taxon>
    </lineage>
</organism>
<dbReference type="OrthoDB" id="9803668at2"/>
<dbReference type="AlphaFoldDB" id="A0A2V3W2M5"/>
<dbReference type="Pfam" id="PF01368">
    <property type="entry name" value="DHH"/>
    <property type="match status" value="1"/>
</dbReference>
<dbReference type="EMBL" id="QJJR01000014">
    <property type="protein sequence ID" value="PXW88150.1"/>
    <property type="molecule type" value="Genomic_DNA"/>
</dbReference>
<dbReference type="InterPro" id="IPR038763">
    <property type="entry name" value="DHH_sf"/>
</dbReference>
<dbReference type="InterPro" id="IPR051319">
    <property type="entry name" value="Oligoribo/pAp-PDE_c-di-AMP_PDE"/>
</dbReference>
<dbReference type="PANTHER" id="PTHR47618">
    <property type="entry name" value="BIFUNCTIONAL OLIGORIBONUCLEASE AND PAP PHOSPHATASE NRNA"/>
    <property type="match status" value="1"/>
</dbReference>